<organism evidence="4 5">
    <name type="scientific">Candidatus Cryosericum septentrionale</name>
    <dbReference type="NCBI Taxonomy" id="2290913"/>
    <lineage>
        <taxon>Bacteria</taxon>
        <taxon>Pseudomonadati</taxon>
        <taxon>Caldisericota/Cryosericota group</taxon>
        <taxon>Candidatus Cryosericota</taxon>
        <taxon>Candidatus Cryosericia</taxon>
        <taxon>Candidatus Cryosericales</taxon>
        <taxon>Candidatus Cryosericaceae</taxon>
        <taxon>Candidatus Cryosericum</taxon>
    </lineage>
</organism>
<dbReference type="Pfam" id="PF03816">
    <property type="entry name" value="LytR_cpsA_psr"/>
    <property type="match status" value="1"/>
</dbReference>
<feature type="region of interest" description="Disordered" evidence="2">
    <location>
        <begin position="37"/>
        <end position="61"/>
    </location>
</feature>
<dbReference type="InterPro" id="IPR004474">
    <property type="entry name" value="LytR_CpsA_psr"/>
</dbReference>
<dbReference type="AlphaFoldDB" id="A0A398DKD3"/>
<sequence length="334" mass="35797">MSVVLILLVLTVGTGVVYWALLNHTVTANVKHEALLPTPSAGETSPIEDPSAMNPSPKDPAAGAPLAKDALNILLIGSDSKTSVANGRSDVIILMHITSDRKKVYLVHFPRDIYVDVPGHGKDKINATYAYGGPQLLVRTLRNLVDVPIDHVAVIGFEGFKAMTDAVGGVDVYAEEASSDEVYNEDGTEKWYNAVHVGMNHLDGAAALGFVRERYQLSKGDLSRGRREQAFVKALMLKVLSKQTLANPVRFAALVGAVAHNLTVDNAFSIADIYSQTLAMRDLRSEDIVFITAPITGFGTSPQGASIDIVDDAKMAQLSIALRTDDMSSIALGQ</sequence>
<evidence type="ECO:0000259" key="3">
    <source>
        <dbReference type="Pfam" id="PF03816"/>
    </source>
</evidence>
<dbReference type="RefSeq" id="WP_119086348.1">
    <property type="nucleotide sequence ID" value="NZ_QXIY01000036.1"/>
</dbReference>
<dbReference type="InterPro" id="IPR050922">
    <property type="entry name" value="LytR/CpsA/Psr_CW_biosynth"/>
</dbReference>
<comment type="similarity">
    <text evidence="1">Belongs to the LytR/CpsA/Psr (LCP) family.</text>
</comment>
<reference evidence="4 5" key="1">
    <citation type="submission" date="2018-09" db="EMBL/GenBank/DDBJ databases">
        <title>Discovery and Ecogenomic Context for Candidatus Cryosericales, a Global Caldiserica Order Active in Thawing Permafrost.</title>
        <authorList>
            <person name="Martinez M.A."/>
            <person name="Woodcroft B.J."/>
            <person name="Ignacio Espinoza J.C."/>
            <person name="Zayed A."/>
            <person name="Singleton C.M."/>
            <person name="Boyd J."/>
            <person name="Li Y.-F."/>
            <person name="Purvine S."/>
            <person name="Maughan H."/>
            <person name="Hodgkins S.B."/>
            <person name="Anderson D."/>
            <person name="Sederholm M."/>
            <person name="Temperton B."/>
            <person name="Saleska S.R."/>
            <person name="Tyson G.W."/>
            <person name="Rich V.I."/>
        </authorList>
    </citation>
    <scope>NUCLEOTIDE SEQUENCE [LARGE SCALE GENOMIC DNA]</scope>
    <source>
        <strain evidence="4 5">SMC1</strain>
    </source>
</reference>
<name>A0A398DKD3_9BACT</name>
<dbReference type="PANTHER" id="PTHR33392:SF6">
    <property type="entry name" value="POLYISOPRENYL-TEICHOIC ACID--PEPTIDOGLYCAN TEICHOIC ACID TRANSFERASE TAGU"/>
    <property type="match status" value="1"/>
</dbReference>
<evidence type="ECO:0000313" key="4">
    <source>
        <dbReference type="EMBL" id="RIE16136.1"/>
    </source>
</evidence>
<comment type="caution">
    <text evidence="4">The sequence shown here is derived from an EMBL/GenBank/DDBJ whole genome shotgun (WGS) entry which is preliminary data.</text>
</comment>
<keyword evidence="5" id="KW-1185">Reference proteome</keyword>
<dbReference type="EMBL" id="QXIY01000036">
    <property type="protein sequence ID" value="RIE16136.1"/>
    <property type="molecule type" value="Genomic_DNA"/>
</dbReference>
<dbReference type="Proteomes" id="UP000266113">
    <property type="component" value="Unassembled WGS sequence"/>
</dbReference>
<accession>A0A398DKD3</accession>
<proteinExistence type="inferred from homology"/>
<dbReference type="OrthoDB" id="9782542at2"/>
<dbReference type="NCBIfam" id="TIGR00350">
    <property type="entry name" value="lytR_cpsA_psr"/>
    <property type="match status" value="1"/>
</dbReference>
<feature type="domain" description="Cell envelope-related transcriptional attenuator" evidence="3">
    <location>
        <begin position="88"/>
        <end position="239"/>
    </location>
</feature>
<gene>
    <name evidence="4" type="ORF">SMC1_08390</name>
</gene>
<dbReference type="Gene3D" id="3.40.630.190">
    <property type="entry name" value="LCP protein"/>
    <property type="match status" value="1"/>
</dbReference>
<dbReference type="PANTHER" id="PTHR33392">
    <property type="entry name" value="POLYISOPRENYL-TEICHOIC ACID--PEPTIDOGLYCAN TEICHOIC ACID TRANSFERASE TAGU"/>
    <property type="match status" value="1"/>
</dbReference>
<evidence type="ECO:0000313" key="5">
    <source>
        <dbReference type="Proteomes" id="UP000266113"/>
    </source>
</evidence>
<evidence type="ECO:0000256" key="2">
    <source>
        <dbReference type="SAM" id="MobiDB-lite"/>
    </source>
</evidence>
<protein>
    <submittedName>
        <fullName evidence="4">LytR family transcriptional regulator</fullName>
    </submittedName>
</protein>
<evidence type="ECO:0000256" key="1">
    <source>
        <dbReference type="ARBA" id="ARBA00006068"/>
    </source>
</evidence>